<dbReference type="EMBL" id="CP045096">
    <property type="protein sequence ID" value="QFR01592.1"/>
    <property type="molecule type" value="Genomic_DNA"/>
</dbReference>
<name>A0A5P8KEM1_9ACTN</name>
<dbReference type="AlphaFoldDB" id="A0A5P8KEM1"/>
<evidence type="ECO:0000256" key="5">
    <source>
        <dbReference type="ARBA" id="ARBA00022905"/>
    </source>
</evidence>
<sequence length="299" mass="31991">MLLRVLGTAAGGGLPQWNCACPGCAGARRHPSRRRLHDGLAVHAADPGAWFLANATPDVAEQLEGHPSLRPGAGQERTPVIRVVLTDAELDHTLGLLRLREAARIDVWCTEPVHKALTARLPLTDILSPYTTLTWHELPLTGVGEPAEIAGLRVSALPLSDKRPRYAADEPAHPAWSTALNVHDPETGRSALYAPALAAWSDALGDEIAGTDCVLLDGTFLDEDEPRRLGISRRTASGMGHLPIEGPEGTAGRLSRVGARVYYTHLNNTNPLVDPGDPAHERLAGLGLRVAEDRMVVSL</sequence>
<evidence type="ECO:0000256" key="1">
    <source>
        <dbReference type="ARBA" id="ARBA00004886"/>
    </source>
</evidence>
<proteinExistence type="inferred from homology"/>
<dbReference type="InterPro" id="IPR036866">
    <property type="entry name" value="RibonucZ/Hydroxyglut_hydro"/>
</dbReference>
<gene>
    <name evidence="6" type="primary">pqqB</name>
    <name evidence="8" type="ORF">F9278_41540</name>
</gene>
<dbReference type="GO" id="GO:0018189">
    <property type="term" value="P:pyrroloquinoline quinone biosynthetic process"/>
    <property type="evidence" value="ECO:0007669"/>
    <property type="project" value="UniProtKB-UniRule"/>
</dbReference>
<dbReference type="Proteomes" id="UP000327294">
    <property type="component" value="Chromosome"/>
</dbReference>
<dbReference type="KEGG" id="sphv:F9278_41540"/>
<evidence type="ECO:0000256" key="2">
    <source>
        <dbReference type="ARBA" id="ARBA00008481"/>
    </source>
</evidence>
<comment type="similarity">
    <text evidence="2 6">Belongs to the PqqB family.</text>
</comment>
<feature type="domain" description="Metallo-beta-lactamase" evidence="7">
    <location>
        <begin position="50"/>
        <end position="265"/>
    </location>
</feature>
<evidence type="ECO:0000256" key="6">
    <source>
        <dbReference type="HAMAP-Rule" id="MF_00653"/>
    </source>
</evidence>
<dbReference type="InterPro" id="IPR011842">
    <property type="entry name" value="PQQ_synth_PqqB"/>
</dbReference>
<dbReference type="RefSeq" id="WP_152172919.1">
    <property type="nucleotide sequence ID" value="NZ_CP045096.1"/>
</dbReference>
<keyword evidence="9" id="KW-1185">Reference proteome</keyword>
<comment type="function">
    <text evidence="6">May be involved in the transport of PQQ or its precursor to the periplasm.</text>
</comment>
<evidence type="ECO:0000256" key="3">
    <source>
        <dbReference type="ARBA" id="ARBA00015084"/>
    </source>
</evidence>
<evidence type="ECO:0000313" key="8">
    <source>
        <dbReference type="EMBL" id="QFR01592.1"/>
    </source>
</evidence>
<evidence type="ECO:0000313" key="9">
    <source>
        <dbReference type="Proteomes" id="UP000327294"/>
    </source>
</evidence>
<dbReference type="SUPFAM" id="SSF56281">
    <property type="entry name" value="Metallo-hydrolase/oxidoreductase"/>
    <property type="match status" value="1"/>
</dbReference>
<dbReference type="UniPathway" id="UPA00539"/>
<dbReference type="Pfam" id="PF12706">
    <property type="entry name" value="Lactamase_B_2"/>
    <property type="match status" value="1"/>
</dbReference>
<evidence type="ECO:0000259" key="7">
    <source>
        <dbReference type="Pfam" id="PF12706"/>
    </source>
</evidence>
<dbReference type="NCBIfam" id="TIGR02108">
    <property type="entry name" value="PQQ_syn_pqqB"/>
    <property type="match status" value="1"/>
</dbReference>
<reference evidence="8 9" key="1">
    <citation type="submission" date="2019-10" db="EMBL/GenBank/DDBJ databases">
        <title>Streptomyces sp. strain GY16 isolated from leaves of Broussonetia papyrifera.</title>
        <authorList>
            <person name="Mo P."/>
        </authorList>
    </citation>
    <scope>NUCLEOTIDE SEQUENCE [LARGE SCALE GENOMIC DNA]</scope>
    <source>
        <strain evidence="8 9">GY16</strain>
    </source>
</reference>
<organism evidence="8 9">
    <name type="scientific">Streptomyces phaeolivaceus</name>
    <dbReference type="NCBI Taxonomy" id="2653200"/>
    <lineage>
        <taxon>Bacteria</taxon>
        <taxon>Bacillati</taxon>
        <taxon>Actinomycetota</taxon>
        <taxon>Actinomycetes</taxon>
        <taxon>Kitasatosporales</taxon>
        <taxon>Streptomycetaceae</taxon>
        <taxon>Streptomyces</taxon>
    </lineage>
</organism>
<protein>
    <recommendedName>
        <fullName evidence="3 6">Coenzyme PQQ synthesis protein B</fullName>
    </recommendedName>
    <alternativeName>
        <fullName evidence="6">Pyrroloquinoline quinone biosynthesis protein B</fullName>
    </alternativeName>
</protein>
<keyword evidence="4 6" id="KW-0813">Transport</keyword>
<dbReference type="HAMAP" id="MF_00653">
    <property type="entry name" value="PQQ_syn_PqqB"/>
    <property type="match status" value="1"/>
</dbReference>
<keyword evidence="5 6" id="KW-0884">PQQ biosynthesis</keyword>
<comment type="pathway">
    <text evidence="1 6">Cofactor biosynthesis; pyrroloquinoline quinone biosynthesis.</text>
</comment>
<dbReference type="Gene3D" id="3.60.15.10">
    <property type="entry name" value="Ribonuclease Z/Hydroxyacylglutathione hydrolase-like"/>
    <property type="match status" value="1"/>
</dbReference>
<accession>A0A5P8KEM1</accession>
<evidence type="ECO:0000256" key="4">
    <source>
        <dbReference type="ARBA" id="ARBA00022448"/>
    </source>
</evidence>
<dbReference type="InterPro" id="IPR001279">
    <property type="entry name" value="Metallo-B-lactamas"/>
</dbReference>